<feature type="domain" description="CzcB-like C-terminal circularly permuted SH3-like" evidence="9">
    <location>
        <begin position="341"/>
        <end position="401"/>
    </location>
</feature>
<dbReference type="InterPro" id="IPR058790">
    <property type="entry name" value="BSH_CusB"/>
</dbReference>
<dbReference type="GO" id="GO:0022857">
    <property type="term" value="F:transmembrane transporter activity"/>
    <property type="evidence" value="ECO:0007669"/>
    <property type="project" value="InterPro"/>
</dbReference>
<protein>
    <submittedName>
        <fullName evidence="10">HlyD family secretion protein</fullName>
    </submittedName>
</protein>
<comment type="similarity">
    <text evidence="1">Belongs to the membrane fusion protein (MFP) (TC 8.A.1) family.</text>
</comment>
<dbReference type="Pfam" id="PF25954">
    <property type="entry name" value="Beta-barrel_RND_2"/>
    <property type="match status" value="1"/>
</dbReference>
<dbReference type="PANTHER" id="PTHR30097">
    <property type="entry name" value="CATION EFFLUX SYSTEM PROTEIN CUSB"/>
    <property type="match status" value="1"/>
</dbReference>
<accession>A0A2P6MB06</accession>
<dbReference type="EMBL" id="PVLF01000003">
    <property type="protein sequence ID" value="PRH83176.1"/>
    <property type="molecule type" value="Genomic_DNA"/>
</dbReference>
<dbReference type="Pfam" id="PF25975">
    <property type="entry name" value="CzcB_C"/>
    <property type="match status" value="1"/>
</dbReference>
<dbReference type="Proteomes" id="UP000241736">
    <property type="component" value="Unassembled WGS sequence"/>
</dbReference>
<evidence type="ECO:0000259" key="8">
    <source>
        <dbReference type="Pfam" id="PF25954"/>
    </source>
</evidence>
<feature type="domain" description="CusB-like beta-barrel" evidence="8">
    <location>
        <begin position="258"/>
        <end position="335"/>
    </location>
</feature>
<dbReference type="InterPro" id="IPR058792">
    <property type="entry name" value="Beta-barrel_RND_2"/>
</dbReference>
<dbReference type="GO" id="GO:0046914">
    <property type="term" value="F:transition metal ion binding"/>
    <property type="evidence" value="ECO:0007669"/>
    <property type="project" value="TreeGrafter"/>
</dbReference>
<dbReference type="GO" id="GO:0060003">
    <property type="term" value="P:copper ion export"/>
    <property type="evidence" value="ECO:0007669"/>
    <property type="project" value="TreeGrafter"/>
</dbReference>
<reference evidence="10 11" key="1">
    <citation type="submission" date="2018-03" db="EMBL/GenBank/DDBJ databases">
        <title>Arenimonas caeni sp. nov., isolated from activated sludge.</title>
        <authorList>
            <person name="Liu H."/>
        </authorList>
    </citation>
    <scope>NUCLEOTIDE SEQUENCE [LARGE SCALE GENOMIC DNA]</scope>
    <source>
        <strain evidence="11">z29</strain>
    </source>
</reference>
<evidence type="ECO:0000259" key="9">
    <source>
        <dbReference type="Pfam" id="PF25975"/>
    </source>
</evidence>
<keyword evidence="4" id="KW-0406">Ion transport</keyword>
<dbReference type="InterPro" id="IPR006143">
    <property type="entry name" value="RND_pump_MFP"/>
</dbReference>
<feature type="region of interest" description="Disordered" evidence="5">
    <location>
        <begin position="412"/>
        <end position="450"/>
    </location>
</feature>
<evidence type="ECO:0000256" key="5">
    <source>
        <dbReference type="SAM" id="MobiDB-lite"/>
    </source>
</evidence>
<dbReference type="PANTHER" id="PTHR30097:SF15">
    <property type="entry name" value="CATION EFFLUX SYSTEM PROTEIN CUSB"/>
    <property type="match status" value="1"/>
</dbReference>
<dbReference type="SUPFAM" id="SSF111369">
    <property type="entry name" value="HlyD-like secretion proteins"/>
    <property type="match status" value="1"/>
</dbReference>
<comment type="caution">
    <text evidence="10">The sequence shown here is derived from an EMBL/GenBank/DDBJ whole genome shotgun (WGS) entry which is preliminary data.</text>
</comment>
<keyword evidence="3 6" id="KW-0732">Signal</keyword>
<keyword evidence="11" id="KW-1185">Reference proteome</keyword>
<feature type="signal peptide" evidence="6">
    <location>
        <begin position="1"/>
        <end position="28"/>
    </location>
</feature>
<evidence type="ECO:0000313" key="11">
    <source>
        <dbReference type="Proteomes" id="UP000241736"/>
    </source>
</evidence>
<evidence type="ECO:0000256" key="6">
    <source>
        <dbReference type="SAM" id="SignalP"/>
    </source>
</evidence>
<dbReference type="GO" id="GO:0015679">
    <property type="term" value="P:plasma membrane copper ion transport"/>
    <property type="evidence" value="ECO:0007669"/>
    <property type="project" value="TreeGrafter"/>
</dbReference>
<keyword evidence="2" id="KW-0813">Transport</keyword>
<dbReference type="NCBIfam" id="TIGR01730">
    <property type="entry name" value="RND_mfp"/>
    <property type="match status" value="1"/>
</dbReference>
<dbReference type="InterPro" id="IPR058649">
    <property type="entry name" value="CzcB_C"/>
</dbReference>
<feature type="domain" description="CusB-like barrel-sandwich hybrid" evidence="7">
    <location>
        <begin position="130"/>
        <end position="253"/>
    </location>
</feature>
<evidence type="ECO:0000256" key="4">
    <source>
        <dbReference type="ARBA" id="ARBA00023065"/>
    </source>
</evidence>
<dbReference type="GO" id="GO:0016020">
    <property type="term" value="C:membrane"/>
    <property type="evidence" value="ECO:0007669"/>
    <property type="project" value="InterPro"/>
</dbReference>
<name>A0A2P6MB06_9GAMM</name>
<evidence type="ECO:0000256" key="1">
    <source>
        <dbReference type="ARBA" id="ARBA00009477"/>
    </source>
</evidence>
<evidence type="ECO:0000256" key="3">
    <source>
        <dbReference type="ARBA" id="ARBA00022729"/>
    </source>
</evidence>
<proteinExistence type="inferred from homology"/>
<sequence>MNRFNWSVLALAVGAALALGWWSGRASAPDAGSLNVQETSAESGERKILYYRNPMGLPDTSPVPKKDAMGMDYIPVFEGGEPAAEPGTVVLPPDKVQKLGVRTEVAVREALVANVRASASVQVDETRQFAVAPRFEGWIETLHANQTGMTVRRGEPLMAIYSPELIAAQGEYAVADAAAKRLADSDPASAATMRQLRDAAQTRLRNWEVAGAQVARQGREARLVLSAPADAVVVDKPVVQGDRFTPGQTILRLADLSTVWVIAEVPTSASADLAIGSQASFETPSLPGQRFEGEVSFLQPVVNLASRTVGVRIELPNPDGVLRPGLFGDVELQGRSGEPTVVVPRSSVIDSGTRQVVLVQTAPGRFAPREVRLGARAGDRVAVLSGVEAGEMVVVSANFLIDAESNLRSAMQGMEHGSTPPAEDHSAHDASAEPTAPPVDDPHAAHSGGQ</sequence>
<dbReference type="GO" id="GO:0030288">
    <property type="term" value="C:outer membrane-bounded periplasmic space"/>
    <property type="evidence" value="ECO:0007669"/>
    <property type="project" value="TreeGrafter"/>
</dbReference>
<feature type="compositionally biased region" description="Basic and acidic residues" evidence="5">
    <location>
        <begin position="422"/>
        <end position="431"/>
    </location>
</feature>
<evidence type="ECO:0000313" key="10">
    <source>
        <dbReference type="EMBL" id="PRH83176.1"/>
    </source>
</evidence>
<dbReference type="OrthoDB" id="9806939at2"/>
<dbReference type="FunFam" id="2.40.30.170:FF:000010">
    <property type="entry name" value="Efflux RND transporter periplasmic adaptor subunit"/>
    <property type="match status" value="1"/>
</dbReference>
<evidence type="ECO:0000256" key="2">
    <source>
        <dbReference type="ARBA" id="ARBA00022448"/>
    </source>
</evidence>
<dbReference type="InterPro" id="IPR051909">
    <property type="entry name" value="MFP_Cation_Efflux"/>
</dbReference>
<dbReference type="FunFam" id="2.40.420.20:FF:000003">
    <property type="entry name" value="Cation efflux system protein cusB"/>
    <property type="match status" value="1"/>
</dbReference>
<organism evidence="10 11">
    <name type="scientific">Arenimonas caeni</name>
    <dbReference type="NCBI Taxonomy" id="2058085"/>
    <lineage>
        <taxon>Bacteria</taxon>
        <taxon>Pseudomonadati</taxon>
        <taxon>Pseudomonadota</taxon>
        <taxon>Gammaproteobacteria</taxon>
        <taxon>Lysobacterales</taxon>
        <taxon>Lysobacteraceae</taxon>
        <taxon>Arenimonas</taxon>
    </lineage>
</organism>
<gene>
    <name evidence="10" type="ORF">C6N40_03155</name>
</gene>
<dbReference type="Gene3D" id="2.40.30.170">
    <property type="match status" value="1"/>
</dbReference>
<dbReference type="Gene3D" id="2.40.420.20">
    <property type="match status" value="1"/>
</dbReference>
<dbReference type="Pfam" id="PF25919">
    <property type="entry name" value="BSH_CusB"/>
    <property type="match status" value="1"/>
</dbReference>
<evidence type="ECO:0000259" key="7">
    <source>
        <dbReference type="Pfam" id="PF25919"/>
    </source>
</evidence>
<dbReference type="AlphaFoldDB" id="A0A2P6MB06"/>
<feature type="chain" id="PRO_5015129183" evidence="6">
    <location>
        <begin position="29"/>
        <end position="450"/>
    </location>
</feature>
<dbReference type="RefSeq" id="WP_106989560.1">
    <property type="nucleotide sequence ID" value="NZ_KZ679085.1"/>
</dbReference>